<evidence type="ECO:0000313" key="25">
    <source>
        <dbReference type="Proteomes" id="UP000261660"/>
    </source>
</evidence>
<reference evidence="24" key="1">
    <citation type="submission" date="2025-08" db="UniProtKB">
        <authorList>
            <consortium name="Ensembl"/>
        </authorList>
    </citation>
    <scope>IDENTIFICATION</scope>
</reference>
<feature type="region of interest" description="Disordered" evidence="22">
    <location>
        <begin position="626"/>
        <end position="709"/>
    </location>
</feature>
<keyword evidence="16" id="KW-0539">Nucleus</keyword>
<feature type="region of interest" description="Disordered" evidence="22">
    <location>
        <begin position="338"/>
        <end position="442"/>
    </location>
</feature>
<name>A0A3Q3EIB7_9LABR</name>
<keyword evidence="25" id="KW-1185">Reference proteome</keyword>
<evidence type="ECO:0000256" key="5">
    <source>
        <dbReference type="ARBA" id="ARBA00022454"/>
    </source>
</evidence>
<evidence type="ECO:0000256" key="6">
    <source>
        <dbReference type="ARBA" id="ARBA00022491"/>
    </source>
</evidence>
<dbReference type="PANTHER" id="PTHR12977:SF4">
    <property type="entry name" value="HISTONE-LYSINE N-METHYLTRANSFERASE KMT5B"/>
    <property type="match status" value="1"/>
</dbReference>
<evidence type="ECO:0000256" key="15">
    <source>
        <dbReference type="ARBA" id="ARBA00023163"/>
    </source>
</evidence>
<dbReference type="FunFam" id="1.10.10.1700:FF:000001">
    <property type="entry name" value="Histone-lysine N-methyltransferase"/>
    <property type="match status" value="1"/>
</dbReference>
<keyword evidence="15" id="KW-0804">Transcription</keyword>
<organism evidence="24 25">
    <name type="scientific">Labrus bergylta</name>
    <name type="common">ballan wrasse</name>
    <dbReference type="NCBI Taxonomy" id="56723"/>
    <lineage>
        <taxon>Eukaryota</taxon>
        <taxon>Metazoa</taxon>
        <taxon>Chordata</taxon>
        <taxon>Craniata</taxon>
        <taxon>Vertebrata</taxon>
        <taxon>Euteleostomi</taxon>
        <taxon>Actinopterygii</taxon>
        <taxon>Neopterygii</taxon>
        <taxon>Teleostei</taxon>
        <taxon>Neoteleostei</taxon>
        <taxon>Acanthomorphata</taxon>
        <taxon>Eupercaria</taxon>
        <taxon>Labriformes</taxon>
        <taxon>Labridae</taxon>
        <taxon>Labrus</taxon>
    </lineage>
</organism>
<feature type="compositionally biased region" description="Acidic residues" evidence="22">
    <location>
        <begin position="787"/>
        <end position="824"/>
    </location>
</feature>
<dbReference type="GeneID" id="110001532"/>
<dbReference type="SUPFAM" id="SSF82199">
    <property type="entry name" value="SET domain"/>
    <property type="match status" value="1"/>
</dbReference>
<dbReference type="CDD" id="cd19184">
    <property type="entry name" value="SET_KMT5B"/>
    <property type="match status" value="1"/>
</dbReference>
<dbReference type="AlphaFoldDB" id="A0A3Q3EIB7"/>
<evidence type="ECO:0000256" key="10">
    <source>
        <dbReference type="ARBA" id="ARBA00022691"/>
    </source>
</evidence>
<feature type="compositionally biased region" description="Basic and acidic residues" evidence="22">
    <location>
        <begin position="634"/>
        <end position="648"/>
    </location>
</feature>
<evidence type="ECO:0000256" key="7">
    <source>
        <dbReference type="ARBA" id="ARBA00022541"/>
    </source>
</evidence>
<dbReference type="Ensembl" id="ENSLBET00000007520.1">
    <property type="protein sequence ID" value="ENSLBEP00000007143.1"/>
    <property type="gene ID" value="ENSLBEG00000005503.1"/>
</dbReference>
<dbReference type="GeneTree" id="ENSGT00940000156431"/>
<keyword evidence="13" id="KW-0156">Chromatin regulator</keyword>
<comment type="catalytic activity">
    <reaction evidence="21">
        <text>N(6)-methyl-L-lysyl(20)-[histone H4] + S-adenosyl-L-methionine = N(6),N(6)-dimethyl-L-lysyl(20)-[histone H4] + S-adenosyl-L-homocysteine + H(+)</text>
        <dbReference type="Rhea" id="RHEA:60348"/>
        <dbReference type="Rhea" id="RHEA-COMP:15555"/>
        <dbReference type="Rhea" id="RHEA-COMP:15556"/>
        <dbReference type="ChEBI" id="CHEBI:15378"/>
        <dbReference type="ChEBI" id="CHEBI:57856"/>
        <dbReference type="ChEBI" id="CHEBI:59789"/>
        <dbReference type="ChEBI" id="CHEBI:61929"/>
        <dbReference type="ChEBI" id="CHEBI:61976"/>
        <dbReference type="EC" id="2.1.1.362"/>
    </reaction>
    <physiologicalReaction direction="left-to-right" evidence="21">
        <dbReference type="Rhea" id="RHEA:60349"/>
    </physiologicalReaction>
</comment>
<keyword evidence="12" id="KW-0862">Zinc</keyword>
<reference evidence="24" key="2">
    <citation type="submission" date="2025-09" db="UniProtKB">
        <authorList>
            <consortium name="Ensembl"/>
        </authorList>
    </citation>
    <scope>IDENTIFICATION</scope>
</reference>
<evidence type="ECO:0000256" key="14">
    <source>
        <dbReference type="ARBA" id="ARBA00023015"/>
    </source>
</evidence>
<evidence type="ECO:0000256" key="16">
    <source>
        <dbReference type="ARBA" id="ARBA00023242"/>
    </source>
</evidence>
<feature type="compositionally biased region" description="Polar residues" evidence="22">
    <location>
        <begin position="420"/>
        <end position="429"/>
    </location>
</feature>
<dbReference type="GO" id="GO:0005634">
    <property type="term" value="C:nucleus"/>
    <property type="evidence" value="ECO:0007669"/>
    <property type="project" value="UniProtKB-SubCell"/>
</dbReference>
<dbReference type="GO" id="GO:0005694">
    <property type="term" value="C:chromosome"/>
    <property type="evidence" value="ECO:0007669"/>
    <property type="project" value="UniProtKB-SubCell"/>
</dbReference>
<keyword evidence="5" id="KW-0158">Chromosome</keyword>
<dbReference type="InterPro" id="IPR025790">
    <property type="entry name" value="Suv4-20_animal"/>
</dbReference>
<sequence length="860" mass="96751">MKWLGESKNMVLNGRRPGNKLTSEQPVSQSQTRSQHPQRSSLRHSRNRRCSRRFSAANLEAERRYVPSSGMTAKELCENDDLTTSLILDPYLGFQTHKMNTRFRPVKGRQEELKEVIERFKKHDNLDKAFRALTSGDWARNLFLHKTKAQEKLFKQHVFVYLRMFATDSGFEILPCNRYSSEQNGAKIVATKEWKRNDKIEYLVGCIAELSESEENMLLRHGENDFSVMYSTRKNCAQLWLGPAAFINHDCRPNCKFVSTGRDTACVKVLRDIEPGEEISCYYGDGFFGENNEFCECYTCERRGTGAFKSKAGLPVEVPVINSKYGLRETDKRLNRLKKLGEGNPSSDSHSVGSHTDVDSQEMPKTHQSARKRSSSSSSSGLKYKNRTQSRQTLNRALTTSCSKQGRVHNNRVPKRLKSQSKPSLSKVQLRSRRRGAEPKALAKGETLQLGLRDSKVSLCKSVTVKKERDGQELAQRGCLTRHAAKENGNLSHVQSSHCSTYRTRRSTRTLIKAQETAGGVKLEPSAMDGLSPVPGGVVIKTEPADMEEYLHHGVTLEQPALDSGYAQRGSCRRKRLTRPGAERTIKCEDSYVEPFMPMAAGHAPNFSDCGNVLLGFADRHRDYNGVANGSKSLRRDKGKSSCRSQDKGKKKRRITRYDAQLILENSTGIPKLTLRRRRDSSSSKTNDTSDSIGSSNLSASAVNSASSSKISIKFSKDHDKDKGSSYIAKLNNGYNPGVHSNSTKLKIQLKREDDARRISQSNGDMSQSLEARNGGHRTQKVLPEPSSEEDDDDEDEDEEGEDDDDDDEDDDDDYFDNEFDDDFIPLPPAKRLRLIVGKDSIDIDISSRRREDQSLRLNA</sequence>
<dbReference type="Gene3D" id="2.170.270.10">
    <property type="entry name" value="SET domain"/>
    <property type="match status" value="1"/>
</dbReference>
<evidence type="ECO:0000256" key="20">
    <source>
        <dbReference type="ARBA" id="ARBA00048602"/>
    </source>
</evidence>
<evidence type="ECO:0000256" key="22">
    <source>
        <dbReference type="SAM" id="MobiDB-lite"/>
    </source>
</evidence>
<feature type="domain" description="SET" evidence="23">
    <location>
        <begin position="169"/>
        <end position="284"/>
    </location>
</feature>
<evidence type="ECO:0000256" key="1">
    <source>
        <dbReference type="ARBA" id="ARBA00004123"/>
    </source>
</evidence>
<keyword evidence="10" id="KW-0949">S-adenosyl-L-methionine</keyword>
<dbReference type="InterPro" id="IPR046341">
    <property type="entry name" value="SET_dom_sf"/>
</dbReference>
<dbReference type="Gene3D" id="1.10.10.1700">
    <property type="entry name" value="Histone-lysine N-methyltransferase"/>
    <property type="match status" value="1"/>
</dbReference>
<dbReference type="SMART" id="SM00317">
    <property type="entry name" value="SET"/>
    <property type="match status" value="1"/>
</dbReference>
<evidence type="ECO:0000256" key="9">
    <source>
        <dbReference type="ARBA" id="ARBA00022679"/>
    </source>
</evidence>
<dbReference type="GO" id="GO:0140941">
    <property type="term" value="F:histone H4K20me methyltransferase activity"/>
    <property type="evidence" value="ECO:0007669"/>
    <property type="project" value="UniProtKB-EC"/>
</dbReference>
<dbReference type="EC" id="2.1.1.361" evidence="3"/>
<evidence type="ECO:0000256" key="21">
    <source>
        <dbReference type="ARBA" id="ARBA00048710"/>
    </source>
</evidence>
<evidence type="ECO:0000256" key="11">
    <source>
        <dbReference type="ARBA" id="ARBA00022723"/>
    </source>
</evidence>
<dbReference type="PROSITE" id="PS50280">
    <property type="entry name" value="SET"/>
    <property type="match status" value="1"/>
</dbReference>
<dbReference type="FunFam" id="2.170.270.10:FF:000006">
    <property type="entry name" value="Histone-lysine N-methyltransferase"/>
    <property type="match status" value="1"/>
</dbReference>
<dbReference type="FunCoup" id="A0A3Q3EIB7">
    <property type="interactions" value="708"/>
</dbReference>
<dbReference type="GO" id="GO:0046872">
    <property type="term" value="F:metal ion binding"/>
    <property type="evidence" value="ECO:0007669"/>
    <property type="project" value="UniProtKB-KW"/>
</dbReference>
<proteinExistence type="predicted"/>
<evidence type="ECO:0000256" key="18">
    <source>
        <dbReference type="ARBA" id="ARBA00031835"/>
    </source>
</evidence>
<comment type="catalytic activity">
    <reaction evidence="20">
        <text>N(6),N(6)-dimethyl-L-lysyl(20)-[histone H4] + S-adenosyl-L-methionine = N(6),N(6),N(6)-trimethyl-L-lysyl(20)-[histone H4] + S-adenosyl-L-homocysteine + H(+)</text>
        <dbReference type="Rhea" id="RHEA:61992"/>
        <dbReference type="Rhea" id="RHEA-COMP:15556"/>
        <dbReference type="Rhea" id="RHEA-COMP:15998"/>
        <dbReference type="ChEBI" id="CHEBI:15378"/>
        <dbReference type="ChEBI" id="CHEBI:57856"/>
        <dbReference type="ChEBI" id="CHEBI:59789"/>
        <dbReference type="ChEBI" id="CHEBI:61961"/>
        <dbReference type="ChEBI" id="CHEBI:61976"/>
    </reaction>
    <physiologicalReaction direction="left-to-right" evidence="20">
        <dbReference type="Rhea" id="RHEA:61993"/>
    </physiologicalReaction>
</comment>
<comment type="subcellular location">
    <subcellularLocation>
        <location evidence="2">Chromosome</location>
    </subcellularLocation>
    <subcellularLocation>
        <location evidence="1">Nucleus</location>
    </subcellularLocation>
</comment>
<dbReference type="CTD" id="51111"/>
<keyword evidence="14" id="KW-0805">Transcription regulation</keyword>
<dbReference type="EC" id="2.1.1.362" evidence="4"/>
<evidence type="ECO:0000256" key="2">
    <source>
        <dbReference type="ARBA" id="ARBA00004286"/>
    </source>
</evidence>
<protein>
    <recommendedName>
        <fullName evidence="17">[histone H4]-N-methyl-L-lysine20 N-methyltransferase KMT5B</fullName>
        <ecNumber evidence="3">2.1.1.361</ecNumber>
        <ecNumber evidence="4">2.1.1.362</ecNumber>
    </recommendedName>
    <alternativeName>
        <fullName evidence="18">[histone H4]-lysine20 N-methyltransferase KMT5B</fullName>
    </alternativeName>
</protein>
<accession>A0A3Q3EIB7</accession>
<dbReference type="InterPro" id="IPR001214">
    <property type="entry name" value="SET_dom"/>
</dbReference>
<dbReference type="PANTHER" id="PTHR12977">
    <property type="entry name" value="SUPPRESSOR OF VARIEGATION 4-20-RELATED"/>
    <property type="match status" value="1"/>
</dbReference>
<feature type="compositionally biased region" description="Polar residues" evidence="22">
    <location>
        <begin position="387"/>
        <end position="404"/>
    </location>
</feature>
<dbReference type="GO" id="GO:0040014">
    <property type="term" value="P:regulation of multicellular organism growth"/>
    <property type="evidence" value="ECO:0007669"/>
    <property type="project" value="Ensembl"/>
</dbReference>
<evidence type="ECO:0000256" key="3">
    <source>
        <dbReference type="ARBA" id="ARBA00012187"/>
    </source>
</evidence>
<evidence type="ECO:0000256" key="13">
    <source>
        <dbReference type="ARBA" id="ARBA00022853"/>
    </source>
</evidence>
<feature type="compositionally biased region" description="Low complexity" evidence="22">
    <location>
        <begin position="683"/>
        <end position="709"/>
    </location>
</feature>
<feature type="compositionally biased region" description="Basic residues" evidence="22">
    <location>
        <begin position="406"/>
        <end position="419"/>
    </location>
</feature>
<feature type="compositionally biased region" description="Polar residues" evidence="22">
    <location>
        <begin position="20"/>
        <end position="38"/>
    </location>
</feature>
<keyword evidence="6" id="KW-0678">Repressor</keyword>
<keyword evidence="9" id="KW-0808">Transferase</keyword>
<dbReference type="RefSeq" id="XP_020512691.1">
    <property type="nucleotide sequence ID" value="XM_020657035.3"/>
</dbReference>
<feature type="region of interest" description="Disordered" evidence="22">
    <location>
        <begin position="1"/>
        <end position="49"/>
    </location>
</feature>
<keyword evidence="11" id="KW-0479">Metal-binding</keyword>
<feature type="compositionally biased region" description="Polar residues" evidence="22">
    <location>
        <begin position="344"/>
        <end position="354"/>
    </location>
</feature>
<evidence type="ECO:0000313" key="24">
    <source>
        <dbReference type="Ensembl" id="ENSLBEP00000007143.1"/>
    </source>
</evidence>
<dbReference type="OrthoDB" id="6627536at2759"/>
<dbReference type="GO" id="GO:0140944">
    <property type="term" value="F:histone H4K20 monomethyltransferase activity"/>
    <property type="evidence" value="ECO:0007669"/>
    <property type="project" value="UniProtKB-EC"/>
</dbReference>
<feature type="compositionally biased region" description="Polar residues" evidence="22">
    <location>
        <begin position="759"/>
        <end position="771"/>
    </location>
</feature>
<dbReference type="InterPro" id="IPR039977">
    <property type="entry name" value="Suv4-20/Set9"/>
</dbReference>
<evidence type="ECO:0000259" key="23">
    <source>
        <dbReference type="PROSITE" id="PS50280"/>
    </source>
</evidence>
<dbReference type="RefSeq" id="XP_020512692.1">
    <property type="nucleotide sequence ID" value="XM_020657036.3"/>
</dbReference>
<dbReference type="STRING" id="56723.ENSLBEP00000007143"/>
<keyword evidence="7" id="KW-0517">Myogenesis</keyword>
<dbReference type="InterPro" id="IPR044424">
    <property type="entry name" value="KMT5B_SET"/>
</dbReference>
<dbReference type="InterPro" id="IPR041938">
    <property type="entry name" value="Hist-Lys_N-MTase_N"/>
</dbReference>
<feature type="compositionally biased region" description="Basic and acidic residues" evidence="22">
    <location>
        <begin position="356"/>
        <end position="365"/>
    </location>
</feature>
<dbReference type="Pfam" id="PF00856">
    <property type="entry name" value="SET"/>
    <property type="match status" value="1"/>
</dbReference>
<keyword evidence="8" id="KW-0489">Methyltransferase</keyword>
<evidence type="ECO:0000256" key="17">
    <source>
        <dbReference type="ARBA" id="ARBA00031786"/>
    </source>
</evidence>
<evidence type="ECO:0000256" key="12">
    <source>
        <dbReference type="ARBA" id="ARBA00022833"/>
    </source>
</evidence>
<comment type="catalytic activity">
    <reaction evidence="19">
        <text>L-lysyl(20)-[histone H4] + S-adenosyl-L-methionine = N(6)-methyl-L-lysyl(20)-[histone H4] + S-adenosyl-L-homocysteine + H(+)</text>
        <dbReference type="Rhea" id="RHEA:60344"/>
        <dbReference type="Rhea" id="RHEA-COMP:15554"/>
        <dbReference type="Rhea" id="RHEA-COMP:15555"/>
        <dbReference type="ChEBI" id="CHEBI:15378"/>
        <dbReference type="ChEBI" id="CHEBI:29969"/>
        <dbReference type="ChEBI" id="CHEBI:57856"/>
        <dbReference type="ChEBI" id="CHEBI:59789"/>
        <dbReference type="ChEBI" id="CHEBI:61929"/>
        <dbReference type="EC" id="2.1.1.361"/>
    </reaction>
    <physiologicalReaction direction="left-to-right" evidence="19">
        <dbReference type="Rhea" id="RHEA:60345"/>
    </physiologicalReaction>
</comment>
<dbReference type="InParanoid" id="A0A3Q3EIB7"/>
<evidence type="ECO:0000256" key="19">
    <source>
        <dbReference type="ARBA" id="ARBA00048226"/>
    </source>
</evidence>
<dbReference type="GO" id="GO:0032259">
    <property type="term" value="P:methylation"/>
    <property type="evidence" value="ECO:0007669"/>
    <property type="project" value="UniProtKB-KW"/>
</dbReference>
<dbReference type="PROSITE" id="PS51570">
    <property type="entry name" value="SAM_MT43_SUVAR420_2"/>
    <property type="match status" value="1"/>
</dbReference>
<evidence type="ECO:0000256" key="4">
    <source>
        <dbReference type="ARBA" id="ARBA00012188"/>
    </source>
</evidence>
<feature type="region of interest" description="Disordered" evidence="22">
    <location>
        <begin position="749"/>
        <end position="829"/>
    </location>
</feature>
<dbReference type="GO" id="GO:0007517">
    <property type="term" value="P:muscle organ development"/>
    <property type="evidence" value="ECO:0007669"/>
    <property type="project" value="UniProtKB-KW"/>
</dbReference>
<dbReference type="Proteomes" id="UP000261660">
    <property type="component" value="Unplaced"/>
</dbReference>
<evidence type="ECO:0000256" key="8">
    <source>
        <dbReference type="ARBA" id="ARBA00022603"/>
    </source>
</evidence>